<proteinExistence type="predicted"/>
<gene>
    <name evidence="1" type="ORF">H0A75_03935</name>
</gene>
<evidence type="ECO:0000313" key="2">
    <source>
        <dbReference type="Proteomes" id="UP000537890"/>
    </source>
</evidence>
<reference evidence="1 2" key="1">
    <citation type="submission" date="2020-05" db="EMBL/GenBank/DDBJ databases">
        <title>Horizontal transmission and recombination maintain forever young bacterial symbiont genomes.</title>
        <authorList>
            <person name="Russell S.L."/>
            <person name="Pepper-Tunick E."/>
            <person name="Svedberg J."/>
            <person name="Byrne A."/>
            <person name="Ruelas Castillo J."/>
            <person name="Vollmers C."/>
            <person name="Beinart R.A."/>
            <person name="Corbett-Detig R."/>
        </authorList>
    </citation>
    <scope>NUCLEOTIDE SEQUENCE [LARGE SCALE GENOMIC DNA]</scope>
    <source>
        <strain evidence="1">4727-3</strain>
    </source>
</reference>
<protein>
    <submittedName>
        <fullName evidence="1">Uncharacterized protein</fullName>
    </submittedName>
</protein>
<sequence>MNQMLKVFSNDTSPDPMIYLGEHSQDMILASFRTAFCWMIGRDWDALPNESQEICTLDQAAVEHLPDEDFAIVSHSLGSRIVIDGMKSIASRVSKAQEGGSSFTETEFIRDFQQKRIPFYLMSNQLPLLEMGAVAPEVVNQHNDIVSPAANIMMKDWLQKLQSLHLVILMTC</sequence>
<dbReference type="EMBL" id="JACCHS010000054">
    <property type="protein sequence ID" value="NYT46891.1"/>
    <property type="molecule type" value="Genomic_DNA"/>
</dbReference>
<evidence type="ECO:0000313" key="1">
    <source>
        <dbReference type="EMBL" id="NYT46891.1"/>
    </source>
</evidence>
<organism evidence="1 2">
    <name type="scientific">Candidatus Methanofishera endochildressiae</name>
    <dbReference type="NCBI Taxonomy" id="2738884"/>
    <lineage>
        <taxon>Bacteria</taxon>
        <taxon>Pseudomonadati</taxon>
        <taxon>Pseudomonadota</taxon>
        <taxon>Gammaproteobacteria</taxon>
        <taxon>Candidatus Methanofishera</taxon>
    </lineage>
</organism>
<dbReference type="Proteomes" id="UP000537890">
    <property type="component" value="Unassembled WGS sequence"/>
</dbReference>
<comment type="caution">
    <text evidence="1">The sequence shown here is derived from an EMBL/GenBank/DDBJ whole genome shotgun (WGS) entry which is preliminary data.</text>
</comment>
<dbReference type="AlphaFoldDB" id="A0A7Z0MNE0"/>
<name>A0A7Z0MNE0_9GAMM</name>
<accession>A0A7Z0MNE0</accession>